<accession>A0A2N8KSB0</accession>
<dbReference type="RefSeq" id="WP_102770114.1">
    <property type="nucleotide sequence ID" value="NZ_POSP01000004.1"/>
</dbReference>
<keyword evidence="3" id="KW-1185">Reference proteome</keyword>
<feature type="transmembrane region" description="Helical" evidence="1">
    <location>
        <begin position="26"/>
        <end position="43"/>
    </location>
</feature>
<keyword evidence="1" id="KW-1133">Transmembrane helix</keyword>
<evidence type="ECO:0000313" key="3">
    <source>
        <dbReference type="Proteomes" id="UP000235916"/>
    </source>
</evidence>
<evidence type="ECO:0000313" key="2">
    <source>
        <dbReference type="EMBL" id="PND36341.1"/>
    </source>
</evidence>
<dbReference type="AlphaFoldDB" id="A0A2N8KSB0"/>
<dbReference type="EMBL" id="POSP01000004">
    <property type="protein sequence ID" value="PND36341.1"/>
    <property type="molecule type" value="Genomic_DNA"/>
</dbReference>
<dbReference type="NCBIfam" id="TIGR04438">
    <property type="entry name" value="small_Trp_rich"/>
    <property type="match status" value="1"/>
</dbReference>
<keyword evidence="1" id="KW-0812">Transmembrane</keyword>
<dbReference type="Proteomes" id="UP000235916">
    <property type="component" value="Unassembled WGS sequence"/>
</dbReference>
<comment type="caution">
    <text evidence="2">The sequence shown here is derived from an EMBL/GenBank/DDBJ whole genome shotgun (WGS) entry which is preliminary data.</text>
</comment>
<reference evidence="2 3" key="1">
    <citation type="submission" date="2018-01" db="EMBL/GenBank/DDBJ databases">
        <title>Draft genome sequence of Paucibacter aquatile CR182 isolated from freshwater of the Nakdong River.</title>
        <authorList>
            <person name="Choi A."/>
            <person name="Chung E.J."/>
        </authorList>
    </citation>
    <scope>NUCLEOTIDE SEQUENCE [LARGE SCALE GENOMIC DNA]</scope>
    <source>
        <strain evidence="2 3">CR182</strain>
    </source>
</reference>
<name>A0A2N8KSB0_9BURK</name>
<dbReference type="InterPro" id="IPR031044">
    <property type="entry name" value="Small_Trp_rich"/>
</dbReference>
<dbReference type="OrthoDB" id="8689816at2"/>
<evidence type="ECO:0000256" key="1">
    <source>
        <dbReference type="SAM" id="Phobius"/>
    </source>
</evidence>
<proteinExistence type="predicted"/>
<organism evidence="2 3">
    <name type="scientific">Kinneretia aquatilis</name>
    <dbReference type="NCBI Taxonomy" id="2070761"/>
    <lineage>
        <taxon>Bacteria</taxon>
        <taxon>Pseudomonadati</taxon>
        <taxon>Pseudomonadota</taxon>
        <taxon>Betaproteobacteria</taxon>
        <taxon>Burkholderiales</taxon>
        <taxon>Sphaerotilaceae</taxon>
        <taxon>Roseateles</taxon>
    </lineage>
</organism>
<sequence length="84" mass="9446">MLFLAIGVLAVLLKWLGVEPVASSSWFLVLLPFGLAVAWWAWADGTGYTQRKAMQRMDEKKAARREKAMEALGQLDPNKKKGKR</sequence>
<keyword evidence="1" id="KW-0472">Membrane</keyword>
<gene>
    <name evidence="2" type="ORF">C1O66_21810</name>
</gene>
<evidence type="ECO:0008006" key="4">
    <source>
        <dbReference type="Google" id="ProtNLM"/>
    </source>
</evidence>
<protein>
    <recommendedName>
        <fullName evidence="4">TIGR04438 family Trp-rich protein</fullName>
    </recommendedName>
</protein>